<dbReference type="FunFam" id="3.40.1110.10:FF:000005">
    <property type="entry name" value="Plasma membrane ATPase"/>
    <property type="match status" value="1"/>
</dbReference>
<dbReference type="InterPro" id="IPR023214">
    <property type="entry name" value="HAD_sf"/>
</dbReference>
<feature type="transmembrane region" description="Helical" evidence="12">
    <location>
        <begin position="627"/>
        <end position="651"/>
    </location>
</feature>
<keyword evidence="6" id="KW-0547">Nucleotide-binding</keyword>
<dbReference type="Pfam" id="PF00122">
    <property type="entry name" value="E1-E2_ATPase"/>
    <property type="match status" value="1"/>
</dbReference>
<feature type="transmembrane region" description="Helical" evidence="12">
    <location>
        <begin position="270"/>
        <end position="297"/>
    </location>
</feature>
<dbReference type="SUPFAM" id="SSF81653">
    <property type="entry name" value="Calcium ATPase, transduction domain A"/>
    <property type="match status" value="1"/>
</dbReference>
<feature type="transmembrane region" description="Helical" evidence="12">
    <location>
        <begin position="691"/>
        <end position="712"/>
    </location>
</feature>
<feature type="transmembrane region" description="Helical" evidence="12">
    <location>
        <begin position="90"/>
        <end position="109"/>
    </location>
</feature>
<feature type="transmembrane region" description="Helical" evidence="12">
    <location>
        <begin position="240"/>
        <end position="258"/>
    </location>
</feature>
<dbReference type="SFLD" id="SFLDS00003">
    <property type="entry name" value="Haloacid_Dehalogenase"/>
    <property type="match status" value="1"/>
</dbReference>
<feature type="transmembrane region" description="Helical" evidence="12">
    <location>
        <begin position="62"/>
        <end position="84"/>
    </location>
</feature>
<feature type="transmembrane region" description="Helical" evidence="12">
    <location>
        <begin position="759"/>
        <end position="778"/>
    </location>
</feature>
<dbReference type="NCBIfam" id="TIGR01647">
    <property type="entry name" value="ATPase-IIIA_H"/>
    <property type="match status" value="1"/>
</dbReference>
<keyword evidence="3" id="KW-0597">Phosphoprotein</keyword>
<dbReference type="GO" id="GO:0016887">
    <property type="term" value="F:ATP hydrolysis activity"/>
    <property type="evidence" value="ECO:0007669"/>
    <property type="project" value="InterPro"/>
</dbReference>
<proteinExistence type="inferred from homology"/>
<feature type="domain" description="Cation-transporting P-type ATPase N-terminal" evidence="13">
    <location>
        <begin position="14"/>
        <end position="86"/>
    </location>
</feature>
<dbReference type="FunFam" id="2.70.150.10:FF:000042">
    <property type="entry name" value="Plasma membrane ATPase"/>
    <property type="match status" value="1"/>
</dbReference>
<evidence type="ECO:0000256" key="9">
    <source>
        <dbReference type="ARBA" id="ARBA00022967"/>
    </source>
</evidence>
<dbReference type="InterPro" id="IPR018303">
    <property type="entry name" value="ATPase_P-typ_P_site"/>
</dbReference>
<dbReference type="InterPro" id="IPR023299">
    <property type="entry name" value="ATPase_P-typ_cyto_dom_N"/>
</dbReference>
<evidence type="ECO:0000256" key="11">
    <source>
        <dbReference type="ARBA" id="ARBA00023136"/>
    </source>
</evidence>
<name>A0A6F8ZGC6_9FIRM</name>
<evidence type="ECO:0000313" key="14">
    <source>
        <dbReference type="EMBL" id="CAB1128990.1"/>
    </source>
</evidence>
<dbReference type="FunFam" id="3.40.50.1000:FF:000001">
    <property type="entry name" value="Phospholipid-transporting ATPase IC"/>
    <property type="match status" value="1"/>
</dbReference>
<evidence type="ECO:0000256" key="4">
    <source>
        <dbReference type="ARBA" id="ARBA00022692"/>
    </source>
</evidence>
<gene>
    <name evidence="14" type="primary">yloB</name>
    <name evidence="14" type="ORF">R50_1484</name>
</gene>
<dbReference type="CDD" id="cd02076">
    <property type="entry name" value="P-type_ATPase_H"/>
    <property type="match status" value="1"/>
</dbReference>
<keyword evidence="8" id="KW-0460">Magnesium</keyword>
<keyword evidence="11 12" id="KW-0472">Membrane</keyword>
<keyword evidence="9" id="KW-1278">Translocase</keyword>
<dbReference type="InterPro" id="IPR023298">
    <property type="entry name" value="ATPase_P-typ_TM_dom_sf"/>
</dbReference>
<evidence type="ECO:0000259" key="13">
    <source>
        <dbReference type="SMART" id="SM00831"/>
    </source>
</evidence>
<organism evidence="14 15">
    <name type="scientific">Candidatus Hydrogenisulfobacillus filiaventi</name>
    <dbReference type="NCBI Taxonomy" id="2707344"/>
    <lineage>
        <taxon>Bacteria</taxon>
        <taxon>Bacillati</taxon>
        <taxon>Bacillota</taxon>
        <taxon>Clostridia</taxon>
        <taxon>Eubacteriales</taxon>
        <taxon>Clostridiales Family XVII. Incertae Sedis</taxon>
        <taxon>Candidatus Hydrogenisulfobacillus</taxon>
    </lineage>
</organism>
<dbReference type="Gene3D" id="1.20.1110.10">
    <property type="entry name" value="Calcium-transporting ATPase, transmembrane domain"/>
    <property type="match status" value="1"/>
</dbReference>
<dbReference type="NCBIfam" id="TIGR01494">
    <property type="entry name" value="ATPase_P-type"/>
    <property type="match status" value="2"/>
</dbReference>
<keyword evidence="7" id="KW-0067">ATP-binding</keyword>
<dbReference type="GO" id="GO:0046872">
    <property type="term" value="F:metal ion binding"/>
    <property type="evidence" value="ECO:0007669"/>
    <property type="project" value="UniProtKB-KW"/>
</dbReference>
<evidence type="ECO:0000256" key="2">
    <source>
        <dbReference type="ARBA" id="ARBA00008804"/>
    </source>
</evidence>
<keyword evidence="15" id="KW-1185">Reference proteome</keyword>
<dbReference type="GO" id="GO:0120029">
    <property type="term" value="P:proton export across plasma membrane"/>
    <property type="evidence" value="ECO:0007669"/>
    <property type="project" value="InterPro"/>
</dbReference>
<dbReference type="PRINTS" id="PR00119">
    <property type="entry name" value="CATATPASE"/>
</dbReference>
<dbReference type="InterPro" id="IPR059000">
    <property type="entry name" value="ATPase_P-type_domA"/>
</dbReference>
<sequence>MADKPASKAHPVPSGPSGTLEEIFARLRSSPGGLPADEAARRLAEAGPNALEEHRMNPLLRFLGYFWGPIPWMIEVAAALSAVVRHWADFTIIVLLLVFNGVVGFWQEYKAAGAVAALKQQLALQARVLRDGQWRQLPARDLVPGDVIQIRLGDIVPADVLLFEGEYLSVDQSALTGESLPVSKKAGDAAYSGTIVKQGEMRALVTATGMRTFFGRTAGLVETAGAVSHFQKAVLRIGNYLIYLSLGLVVVLLSVQLARGAPFLTLVQFALILTVASIPVAMPAVLSVTMAVGALALSRLKAIVTRLESIEEMAGIDVLCSDKTGTLTQNRLTLGPVVAVDTPMTDDVILAAALASREEDEDAIDRAVLEALHDLSALAAYRVRRFVPFDPVSKRTEATVTAPDGTGMVVTKGAPQAVLALCPPDETRTARVGQAVADLAAKGYRTLGVARREGEGPWSFLGLLSLFDPPRADSRETIAQAIAHGIRVKMVTGDNVAIAREIAGQLGLGRNIEPAGQLFAAGVDAGGLDDRSEAQIEAADGFAEVFPEHKFGIVKALQRHGHLVAMTGDGVNDAPALKQADVGIAVSGATDAARAAADLVLTAPGLRVIIRAVEEARRIFERMNSYVIYRITETIRIMFFVVLAMLVFNFYPISAVMIILLAFFNDLPIMAIASDNTWLDPEPVRWNMRRVLTVSPVLGLIGVVETFGILLIAKDGLHMNLPQVQTLIFLKLAVAGHLTLFVARSRQPFFRPPYPSRMLFWSAVATKAAATVFVIYPFGLITPINGADAALVWGYCLGWIFLEDQAKLAVYRRLERTGAAPARVQATV</sequence>
<accession>A0A6F8ZGC6</accession>
<dbReference type="EMBL" id="LR778114">
    <property type="protein sequence ID" value="CAB1128990.1"/>
    <property type="molecule type" value="Genomic_DNA"/>
</dbReference>
<dbReference type="PRINTS" id="PR00120">
    <property type="entry name" value="HATPASE"/>
</dbReference>
<dbReference type="SUPFAM" id="SSF56784">
    <property type="entry name" value="HAD-like"/>
    <property type="match status" value="1"/>
</dbReference>
<dbReference type="InterPro" id="IPR044492">
    <property type="entry name" value="P_typ_ATPase_HD_dom"/>
</dbReference>
<dbReference type="SMART" id="SM00831">
    <property type="entry name" value="Cation_ATPase_N"/>
    <property type="match status" value="1"/>
</dbReference>
<comment type="subcellular location">
    <subcellularLocation>
        <location evidence="1">Membrane</location>
        <topology evidence="1">Multi-pass membrane protein</topology>
    </subcellularLocation>
</comment>
<dbReference type="Gene3D" id="2.70.150.10">
    <property type="entry name" value="Calcium-transporting ATPase, cytoplasmic transduction domain A"/>
    <property type="match status" value="1"/>
</dbReference>
<evidence type="ECO:0000256" key="5">
    <source>
        <dbReference type="ARBA" id="ARBA00022723"/>
    </source>
</evidence>
<dbReference type="Pfam" id="PF00690">
    <property type="entry name" value="Cation_ATPase_N"/>
    <property type="match status" value="1"/>
</dbReference>
<dbReference type="SUPFAM" id="SSF81665">
    <property type="entry name" value="Calcium ATPase, transmembrane domain M"/>
    <property type="match status" value="1"/>
</dbReference>
<dbReference type="Pfam" id="PF00702">
    <property type="entry name" value="Hydrolase"/>
    <property type="match status" value="1"/>
</dbReference>
<dbReference type="PROSITE" id="PS00154">
    <property type="entry name" value="ATPASE_E1_E2"/>
    <property type="match status" value="1"/>
</dbReference>
<evidence type="ECO:0000256" key="3">
    <source>
        <dbReference type="ARBA" id="ARBA00022553"/>
    </source>
</evidence>
<dbReference type="AlphaFoldDB" id="A0A6F8ZGC6"/>
<keyword evidence="4 12" id="KW-0812">Transmembrane</keyword>
<dbReference type="InterPro" id="IPR008250">
    <property type="entry name" value="ATPase_P-typ_transduc_dom_A_sf"/>
</dbReference>
<dbReference type="GO" id="GO:0005524">
    <property type="term" value="F:ATP binding"/>
    <property type="evidence" value="ECO:0007669"/>
    <property type="project" value="UniProtKB-KW"/>
</dbReference>
<protein>
    <submittedName>
        <fullName evidence="14">Calcium-transporting ATPase</fullName>
    </submittedName>
</protein>
<keyword evidence="5" id="KW-0479">Metal-binding</keyword>
<keyword evidence="10 12" id="KW-1133">Transmembrane helix</keyword>
<evidence type="ECO:0000256" key="12">
    <source>
        <dbReference type="SAM" id="Phobius"/>
    </source>
</evidence>
<dbReference type="GO" id="GO:0008553">
    <property type="term" value="F:P-type proton-exporting transporter activity"/>
    <property type="evidence" value="ECO:0007669"/>
    <property type="project" value="InterPro"/>
</dbReference>
<evidence type="ECO:0000256" key="1">
    <source>
        <dbReference type="ARBA" id="ARBA00004141"/>
    </source>
</evidence>
<evidence type="ECO:0000313" key="15">
    <source>
        <dbReference type="Proteomes" id="UP000503399"/>
    </source>
</evidence>
<dbReference type="SFLD" id="SFLDF00027">
    <property type="entry name" value="p-type_atpase"/>
    <property type="match status" value="1"/>
</dbReference>
<dbReference type="FunFam" id="3.40.50.1000:FF:000211">
    <property type="entry name" value="Plasma membrane ATPase"/>
    <property type="match status" value="1"/>
</dbReference>
<feature type="transmembrane region" description="Helical" evidence="12">
    <location>
        <begin position="724"/>
        <end position="743"/>
    </location>
</feature>
<dbReference type="InterPro" id="IPR001757">
    <property type="entry name" value="P_typ_ATPase"/>
</dbReference>
<reference evidence="14 15" key="1">
    <citation type="submission" date="2020-02" db="EMBL/GenBank/DDBJ databases">
        <authorList>
            <person name="Hogendoorn C."/>
        </authorList>
    </citation>
    <scope>NUCLEOTIDE SEQUENCE [LARGE SCALE GENOMIC DNA]</scope>
    <source>
        <strain evidence="14">R501</strain>
    </source>
</reference>
<comment type="similarity">
    <text evidence="2">Belongs to the cation transport ATPase (P-type) (TC 3.A.3) family. Type IIIA subfamily.</text>
</comment>
<dbReference type="Gene3D" id="3.40.50.1000">
    <property type="entry name" value="HAD superfamily/HAD-like"/>
    <property type="match status" value="1"/>
</dbReference>
<dbReference type="InterPro" id="IPR004014">
    <property type="entry name" value="ATPase_P-typ_cation-transptr_N"/>
</dbReference>
<dbReference type="InterPro" id="IPR036412">
    <property type="entry name" value="HAD-like_sf"/>
</dbReference>
<evidence type="ECO:0000256" key="8">
    <source>
        <dbReference type="ARBA" id="ARBA00022842"/>
    </source>
</evidence>
<evidence type="ECO:0000256" key="7">
    <source>
        <dbReference type="ARBA" id="ARBA00022840"/>
    </source>
</evidence>
<dbReference type="KEGG" id="hfv:R50_1484"/>
<evidence type="ECO:0000256" key="6">
    <source>
        <dbReference type="ARBA" id="ARBA00022741"/>
    </source>
</evidence>
<dbReference type="Proteomes" id="UP000503399">
    <property type="component" value="Chromosome"/>
</dbReference>
<evidence type="ECO:0000256" key="10">
    <source>
        <dbReference type="ARBA" id="ARBA00022989"/>
    </source>
</evidence>
<dbReference type="InterPro" id="IPR006534">
    <property type="entry name" value="P-type_ATPase_IIIA"/>
</dbReference>
<dbReference type="SFLD" id="SFLDG00002">
    <property type="entry name" value="C1.7:_P-type_atpase_like"/>
    <property type="match status" value="1"/>
</dbReference>
<dbReference type="PANTHER" id="PTHR42861">
    <property type="entry name" value="CALCIUM-TRANSPORTING ATPASE"/>
    <property type="match status" value="1"/>
</dbReference>
<dbReference type="Gene3D" id="3.40.1110.10">
    <property type="entry name" value="Calcium-transporting ATPase, cytoplasmic domain N"/>
    <property type="match status" value="1"/>
</dbReference>
<dbReference type="GO" id="GO:0016020">
    <property type="term" value="C:membrane"/>
    <property type="evidence" value="ECO:0007669"/>
    <property type="project" value="UniProtKB-SubCell"/>
</dbReference>